<keyword evidence="1" id="KW-1133">Transmembrane helix</keyword>
<organism evidence="2 3">
    <name type="scientific">Nitrosopumilus ureiphilus</name>
    <dbReference type="NCBI Taxonomy" id="1470067"/>
    <lineage>
        <taxon>Archaea</taxon>
        <taxon>Nitrososphaerota</taxon>
        <taxon>Nitrososphaeria</taxon>
        <taxon>Nitrosopumilales</taxon>
        <taxon>Nitrosopumilaceae</taxon>
        <taxon>Nitrosopumilus</taxon>
    </lineage>
</organism>
<protein>
    <submittedName>
        <fullName evidence="2">Uncharacterized protein</fullName>
    </submittedName>
</protein>
<name>A0A7D5RCG5_9ARCH</name>
<accession>A0A7D5RCG5</accession>
<feature type="transmembrane region" description="Helical" evidence="1">
    <location>
        <begin position="7"/>
        <end position="29"/>
    </location>
</feature>
<dbReference type="KEGG" id="nue:C5F50_02000"/>
<dbReference type="OrthoDB" id="10789at2157"/>
<keyword evidence="1" id="KW-0472">Membrane</keyword>
<sequence length="262" mass="30438">MTKRILYFIIPVFAFVVILSNAFFGHLIYNSPYDQDINKYSIYVHLQDEWNSYPGNILFDITNVWSNSNPPQKNYSADPSDVSSLIQYNSNELQSQHEKSYVELKHEFSNCESSWKPMLYRYAIDILRNKIQFAQGNQLNDDPYISILPNTPLENQIETASYAQFIPLCTSQEYTSYEYSVSTNDQNLWFHVYFVPSKEQLDSYLNSENFDYYLDEGCSANFYQSFSGVCENVGKDSGLLVIIPDILNQSLTKVKVNLHEKI</sequence>
<reference evidence="2 3" key="1">
    <citation type="submission" date="2018-02" db="EMBL/GenBank/DDBJ databases">
        <title>Complete genome of Nitrosopumilus ureaphilus PS0.</title>
        <authorList>
            <person name="Qin W."/>
            <person name="Zheng Y."/>
            <person name="Stahl D.A."/>
        </authorList>
    </citation>
    <scope>NUCLEOTIDE SEQUENCE [LARGE SCALE GENOMIC DNA]</scope>
    <source>
        <strain evidence="2 3">PS0</strain>
    </source>
</reference>
<dbReference type="EMBL" id="CP026995">
    <property type="protein sequence ID" value="QLH07862.1"/>
    <property type="molecule type" value="Genomic_DNA"/>
</dbReference>
<keyword evidence="3" id="KW-1185">Reference proteome</keyword>
<keyword evidence="1" id="KW-0812">Transmembrane</keyword>
<dbReference type="AlphaFoldDB" id="A0A7D5RCG5"/>
<dbReference type="Proteomes" id="UP000509478">
    <property type="component" value="Chromosome"/>
</dbReference>
<evidence type="ECO:0000313" key="3">
    <source>
        <dbReference type="Proteomes" id="UP000509478"/>
    </source>
</evidence>
<gene>
    <name evidence="2" type="ORF">C5F50_02000</name>
</gene>
<evidence type="ECO:0000256" key="1">
    <source>
        <dbReference type="SAM" id="Phobius"/>
    </source>
</evidence>
<proteinExistence type="predicted"/>
<evidence type="ECO:0000313" key="2">
    <source>
        <dbReference type="EMBL" id="QLH07862.1"/>
    </source>
</evidence>